<protein>
    <submittedName>
        <fullName evidence="1">Uncharacterized protein</fullName>
    </submittedName>
</protein>
<dbReference type="RefSeq" id="XP_008074356.1">
    <property type="nucleotide sequence ID" value="XM_008076165.1"/>
</dbReference>
<dbReference type="VEuPathDB" id="MicrosporidiaDB:VCUG_01337"/>
<accession>L2GV14</accession>
<dbReference type="EMBL" id="GL877423">
    <property type="protein sequence ID" value="ELA47148.1"/>
    <property type="molecule type" value="Genomic_DNA"/>
</dbReference>
<organism evidence="1 2">
    <name type="scientific">Vavraia culicis (isolate floridensis)</name>
    <name type="common">Microsporidian parasite</name>
    <dbReference type="NCBI Taxonomy" id="948595"/>
    <lineage>
        <taxon>Eukaryota</taxon>
        <taxon>Fungi</taxon>
        <taxon>Fungi incertae sedis</taxon>
        <taxon>Microsporidia</taxon>
        <taxon>Pleistophoridae</taxon>
        <taxon>Vavraia</taxon>
    </lineage>
</organism>
<sequence length="1275" mass="147937">MTIKHSETKCVSFHHLYRFRFVHLTLMSDFIATQLKKVEPYLKKLGLEADAQNFTGNVINIIKTKKKYNIVFMDVLHSIITHNQCTEYDEVLDLYYSLKPSMLVIKALSTTLYMLPFLNNEQLKKLFVFNLAICNRKHEREVATIAQATTIQMITTIRDERTDDLPAIIDLLDEKNVFNLKLLKEVIAYIDKPVNLRFESDDWDYKKEAMSLIDERNKFKVDIDYFMMYYDKNEEIILSAFLGCNRHSINKNGQTIQNMDDQVVKLNQHILKDNDDVIKLLEPCIKNITFANSPINTLRFIFIYTVCQKYRANTTNYVELLAEKYEKSCYDTYVVSIVGVVIKSCLLDSQKKNKIDFKRFNENVGGSYASDLTNEGRYENVKLDGGNEADNAEEGCSLASLDIEHDHNKSDDEENTEEWHEDYEIDAAETLTQDNEENKVSGDICLGQNKNDDDVALINPLLLFFVKAFPKETIDLISPLQLNTSWPIVINNLSDAHVLALFTKHIVDLSNFILYNNRFVKEMYFATFKNLCESDFRNILFKLELYECESVVLEYYRKNDNEDVIVDYLTRRLQPAGESLDLTAQKCLKSDYTERSDDEADSANENNSSVSIDNNNLILKIVYQLIKIKVFKNLDFIFTCLANSTNNSLKLKILGIISKKEQSTRLIKSIFGVAMDKNINLALAALELIRSVELNDTTYLYSLITLINDERLDVYDTAISILFSVLNGRMVEGDLADECIGEVVNRMERLCFRKEYNGFENRNDSEVGEDAVHNNLNVLSAAQNVNGSDNNENNSNYLTNDGESCVEDGAKTSNVQKIVSRTFVRKDLVDSHQIYEKFLLSSYLTPNMLSPRQEKSVKFTFSELTNFIYLHQSTNLSDSFFVFLSELFLKCAFICENVINFMLEYRKTSYVLFVCYLRMVREVGMGYKDQVYEKMLKLFFNFLNSNETDATNDFSNIHIDTPGISQSIDAQPSSVMEQPTKLHHNVENDRVTEFSIAGIKIKKSEITDLLHSLSRFRNYEVLQITKTLPQDIVLPFYMDWLPDPKIIEVINDGSQFSTECLNKLMKIKMNWEEKAGILQNLRIEEDNLETFIENSTEVMIEGFDSLESERFMSSIACHSSMYGENNTVNLNISHEIPSKRCDREREKIIICYLTKYYEILRKHKKLDSKSLQVFYHLSKVKKSNINVSFHAYKYLFEIKPDYLCTRIKEAICEYLVDLIKYEHLFNRCKRDEIMYILDKMDRETTLMVGKSIIELLKCKDLEVIEKVYCVLKSIY</sequence>
<proteinExistence type="predicted"/>
<dbReference type="InParanoid" id="L2GV14"/>
<dbReference type="GeneID" id="19879216"/>
<evidence type="ECO:0000313" key="2">
    <source>
        <dbReference type="Proteomes" id="UP000011081"/>
    </source>
</evidence>
<dbReference type="OrthoDB" id="10350408at2759"/>
<dbReference type="AlphaFoldDB" id="L2GV14"/>
<name>L2GV14_VAVCU</name>
<keyword evidence="2" id="KW-1185">Reference proteome</keyword>
<dbReference type="OMA" id="CKRDEIM"/>
<evidence type="ECO:0000313" key="1">
    <source>
        <dbReference type="EMBL" id="ELA47148.1"/>
    </source>
</evidence>
<gene>
    <name evidence="1" type="ORF">VCUG_01337</name>
</gene>
<dbReference type="HOGENOM" id="CLU_263603_0_0_1"/>
<reference evidence="2" key="1">
    <citation type="submission" date="2011-03" db="EMBL/GenBank/DDBJ databases">
        <title>The genome sequence of Vavraia culicis strain floridensis.</title>
        <authorList>
            <consortium name="The Broad Institute Genome Sequencing Platform"/>
            <person name="Cuomo C."/>
            <person name="Becnel J."/>
            <person name="Sanscrainte N."/>
            <person name="Young S.K."/>
            <person name="Zeng Q."/>
            <person name="Gargeya S."/>
            <person name="Fitzgerald M."/>
            <person name="Haas B."/>
            <person name="Abouelleil A."/>
            <person name="Alvarado L."/>
            <person name="Arachchi H.M."/>
            <person name="Berlin A."/>
            <person name="Chapman S.B."/>
            <person name="Gearin G."/>
            <person name="Goldberg J."/>
            <person name="Griggs A."/>
            <person name="Gujja S."/>
            <person name="Hansen M."/>
            <person name="Heiman D."/>
            <person name="Howarth C."/>
            <person name="Larimer J."/>
            <person name="Lui A."/>
            <person name="MacDonald P.J.P."/>
            <person name="McCowen C."/>
            <person name="Montmayeur A."/>
            <person name="Murphy C."/>
            <person name="Neiman D."/>
            <person name="Pearson M."/>
            <person name="Priest M."/>
            <person name="Roberts A."/>
            <person name="Saif S."/>
            <person name="Shea T."/>
            <person name="Sisk P."/>
            <person name="Stolte C."/>
            <person name="Sykes S."/>
            <person name="Wortman J."/>
            <person name="Nusbaum C."/>
            <person name="Birren B."/>
        </authorList>
    </citation>
    <scope>NUCLEOTIDE SEQUENCE [LARGE SCALE GENOMIC DNA]</scope>
    <source>
        <strain evidence="2">floridensis</strain>
    </source>
</reference>
<dbReference type="Proteomes" id="UP000011081">
    <property type="component" value="Unassembled WGS sequence"/>
</dbReference>